<dbReference type="Gene3D" id="3.40.80.10">
    <property type="entry name" value="Peptidoglycan recognition protein-like"/>
    <property type="match status" value="1"/>
</dbReference>
<dbReference type="GO" id="GO:0009253">
    <property type="term" value="P:peptidoglycan catabolic process"/>
    <property type="evidence" value="ECO:0007669"/>
    <property type="project" value="InterPro"/>
</dbReference>
<dbReference type="SMART" id="SM00701">
    <property type="entry name" value="PGRP"/>
    <property type="match status" value="1"/>
</dbReference>
<name>A0A4Y2GYN0_ARAVE</name>
<dbReference type="PANTHER" id="PTHR11022">
    <property type="entry name" value="PEPTIDOGLYCAN RECOGNITION PROTEIN"/>
    <property type="match status" value="1"/>
</dbReference>
<feature type="domain" description="N-acetylmuramoyl-L-alanine amidase" evidence="2">
    <location>
        <begin position="36"/>
        <end position="182"/>
    </location>
</feature>
<dbReference type="GO" id="GO:0008745">
    <property type="term" value="F:N-acetylmuramoyl-L-alanine amidase activity"/>
    <property type="evidence" value="ECO:0007669"/>
    <property type="project" value="InterPro"/>
</dbReference>
<comment type="caution">
    <text evidence="4">The sequence shown here is derived from an EMBL/GenBank/DDBJ whole genome shotgun (WGS) entry which is preliminary data.</text>
</comment>
<dbReference type="AlphaFoldDB" id="A0A4Y2GYN0"/>
<evidence type="ECO:0000256" key="1">
    <source>
        <dbReference type="ARBA" id="ARBA00007553"/>
    </source>
</evidence>
<dbReference type="EMBL" id="BGPR01001639">
    <property type="protein sequence ID" value="GBM58563.1"/>
    <property type="molecule type" value="Genomic_DNA"/>
</dbReference>
<comment type="similarity">
    <text evidence="1">Belongs to the N-acetylmuramoyl-L-alanine amidase 2 family.</text>
</comment>
<dbReference type="InterPro" id="IPR015510">
    <property type="entry name" value="PGRP"/>
</dbReference>
<dbReference type="CDD" id="cd06583">
    <property type="entry name" value="PGRP"/>
    <property type="match status" value="1"/>
</dbReference>
<sequence>MKTVHEVRFRDTVLYRMQRRPEAAENFFVAREVTAERFLEGGAEGTVLGCSCLDVANCGKNLTDSDSIFSVWKELLNNFDELVRELNGSSAFIPNISYSFLVGGDGRIYEGRGWKTVGAHTYGCNSKAIGISFMGNFDKVQPSAAMIDAAMKLIDCGVEKKFILATLQIRGHRDAKCTACPREALYSIIQKCPAFKGGKLPGYVC</sequence>
<dbReference type="InterPro" id="IPR006619">
    <property type="entry name" value="PGRP_domain_met/bac"/>
</dbReference>
<protein>
    <submittedName>
        <fullName evidence="4">Peptidoglycan recognition protein 3</fullName>
    </submittedName>
</protein>
<dbReference type="PANTHER" id="PTHR11022:SF41">
    <property type="entry name" value="PEPTIDOGLYCAN-RECOGNITION PROTEIN LC-RELATED"/>
    <property type="match status" value="1"/>
</dbReference>
<organism evidence="4 5">
    <name type="scientific">Araneus ventricosus</name>
    <name type="common">Orbweaver spider</name>
    <name type="synonym">Epeira ventricosa</name>
    <dbReference type="NCBI Taxonomy" id="182803"/>
    <lineage>
        <taxon>Eukaryota</taxon>
        <taxon>Metazoa</taxon>
        <taxon>Ecdysozoa</taxon>
        <taxon>Arthropoda</taxon>
        <taxon>Chelicerata</taxon>
        <taxon>Arachnida</taxon>
        <taxon>Araneae</taxon>
        <taxon>Araneomorphae</taxon>
        <taxon>Entelegynae</taxon>
        <taxon>Araneoidea</taxon>
        <taxon>Araneidae</taxon>
        <taxon>Araneus</taxon>
    </lineage>
</organism>
<dbReference type="InterPro" id="IPR002502">
    <property type="entry name" value="Amidase_domain"/>
</dbReference>
<accession>A0A4Y2GYN0</accession>
<evidence type="ECO:0000313" key="5">
    <source>
        <dbReference type="Proteomes" id="UP000499080"/>
    </source>
</evidence>
<gene>
    <name evidence="4" type="primary">Pglyrp3_2</name>
    <name evidence="4" type="ORF">AVEN_255342_1</name>
</gene>
<dbReference type="Pfam" id="PF01510">
    <property type="entry name" value="Amidase_2"/>
    <property type="match status" value="1"/>
</dbReference>
<reference evidence="4 5" key="1">
    <citation type="journal article" date="2019" name="Sci. Rep.">
        <title>Orb-weaving spider Araneus ventricosus genome elucidates the spidroin gene catalogue.</title>
        <authorList>
            <person name="Kono N."/>
            <person name="Nakamura H."/>
            <person name="Ohtoshi R."/>
            <person name="Moran D.A.P."/>
            <person name="Shinohara A."/>
            <person name="Yoshida Y."/>
            <person name="Fujiwara M."/>
            <person name="Mori M."/>
            <person name="Tomita M."/>
            <person name="Arakawa K."/>
        </authorList>
    </citation>
    <scope>NUCLEOTIDE SEQUENCE [LARGE SCALE GENOMIC DNA]</scope>
</reference>
<feature type="domain" description="Peptidoglycan recognition protein family" evidence="3">
    <location>
        <begin position="50"/>
        <end position="176"/>
    </location>
</feature>
<proteinExistence type="inferred from homology"/>
<dbReference type="OrthoDB" id="10001926at2759"/>
<dbReference type="SUPFAM" id="SSF55846">
    <property type="entry name" value="N-acetylmuramoyl-L-alanine amidase-like"/>
    <property type="match status" value="1"/>
</dbReference>
<evidence type="ECO:0000313" key="4">
    <source>
        <dbReference type="EMBL" id="GBM58563.1"/>
    </source>
</evidence>
<dbReference type="GO" id="GO:0008270">
    <property type="term" value="F:zinc ion binding"/>
    <property type="evidence" value="ECO:0007669"/>
    <property type="project" value="InterPro"/>
</dbReference>
<dbReference type="Proteomes" id="UP000499080">
    <property type="component" value="Unassembled WGS sequence"/>
</dbReference>
<evidence type="ECO:0000259" key="3">
    <source>
        <dbReference type="SMART" id="SM00701"/>
    </source>
</evidence>
<keyword evidence="5" id="KW-1185">Reference proteome</keyword>
<dbReference type="InterPro" id="IPR036505">
    <property type="entry name" value="Amidase/PGRP_sf"/>
</dbReference>
<dbReference type="SMART" id="SM00644">
    <property type="entry name" value="Ami_2"/>
    <property type="match status" value="1"/>
</dbReference>
<evidence type="ECO:0000259" key="2">
    <source>
        <dbReference type="SMART" id="SM00644"/>
    </source>
</evidence>